<sequence length="113" mass="12344">MCATLIAFLVAGISPARASTLNEDRTRGDIQGLFEIRDAAVKFIAAENLKDGTKWHVMEPNRKILVSTCAAPLRVTWVAKSYGLSGPNVAVSCARTVKPTTQKKWEVFVPVSR</sequence>
<reference evidence="2 3" key="1">
    <citation type="submission" date="2019-10" db="EMBL/GenBank/DDBJ databases">
        <title>Three novel species isolated from a subtropical stream in China.</title>
        <authorList>
            <person name="Lu H."/>
        </authorList>
    </citation>
    <scope>NUCLEOTIDE SEQUENCE [LARGE SCALE GENOMIC DNA]</scope>
    <source>
        <strain evidence="2 3">FT13W</strain>
    </source>
</reference>
<dbReference type="EMBL" id="WFLI01000005">
    <property type="protein sequence ID" value="KAB8065736.1"/>
    <property type="molecule type" value="Genomic_DNA"/>
</dbReference>
<keyword evidence="1" id="KW-0732">Signal</keyword>
<evidence type="ECO:0000313" key="2">
    <source>
        <dbReference type="EMBL" id="KAB8065736.1"/>
    </source>
</evidence>
<comment type="caution">
    <text evidence="2">The sequence shown here is derived from an EMBL/GenBank/DDBJ whole genome shotgun (WGS) entry which is preliminary data.</text>
</comment>
<evidence type="ECO:0000313" key="3">
    <source>
        <dbReference type="Proteomes" id="UP000468717"/>
    </source>
</evidence>
<gene>
    <name evidence="2" type="ORF">GCN75_05690</name>
</gene>
<accession>A0A6I1IBI3</accession>
<feature type="chain" id="PRO_5026200214" evidence="1">
    <location>
        <begin position="19"/>
        <end position="113"/>
    </location>
</feature>
<feature type="signal peptide" evidence="1">
    <location>
        <begin position="1"/>
        <end position="18"/>
    </location>
</feature>
<dbReference type="Proteomes" id="UP000468717">
    <property type="component" value="Unassembled WGS sequence"/>
</dbReference>
<evidence type="ECO:0000256" key="1">
    <source>
        <dbReference type="SAM" id="SignalP"/>
    </source>
</evidence>
<organism evidence="2 3">
    <name type="scientific">Janthinobacterium violaceinigrum</name>
    <dbReference type="NCBI Taxonomy" id="2654252"/>
    <lineage>
        <taxon>Bacteria</taxon>
        <taxon>Pseudomonadati</taxon>
        <taxon>Pseudomonadota</taxon>
        <taxon>Betaproteobacteria</taxon>
        <taxon>Burkholderiales</taxon>
        <taxon>Oxalobacteraceae</taxon>
        <taxon>Janthinobacterium</taxon>
    </lineage>
</organism>
<dbReference type="AlphaFoldDB" id="A0A6I1IBI3"/>
<protein>
    <submittedName>
        <fullName evidence="2">Uncharacterized protein</fullName>
    </submittedName>
</protein>
<name>A0A6I1IBI3_9BURK</name>
<proteinExistence type="predicted"/>
<keyword evidence="3" id="KW-1185">Reference proteome</keyword>